<protein>
    <submittedName>
        <fullName evidence="2">Uncharacterized protein</fullName>
    </submittedName>
</protein>
<feature type="transmembrane region" description="Helical" evidence="1">
    <location>
        <begin position="211"/>
        <end position="234"/>
    </location>
</feature>
<feature type="transmembrane region" description="Helical" evidence="1">
    <location>
        <begin position="257"/>
        <end position="278"/>
    </location>
</feature>
<comment type="caution">
    <text evidence="2">The sequence shown here is derived from an EMBL/GenBank/DDBJ whole genome shotgun (WGS) entry which is preliminary data.</text>
</comment>
<accession>A0A0E2EFB5</accession>
<feature type="transmembrane region" description="Helical" evidence="1">
    <location>
        <begin position="156"/>
        <end position="176"/>
    </location>
</feature>
<organism evidence="2">
    <name type="scientific">Treponema denticola H-22</name>
    <dbReference type="NCBI Taxonomy" id="999432"/>
    <lineage>
        <taxon>Bacteria</taxon>
        <taxon>Pseudomonadati</taxon>
        <taxon>Spirochaetota</taxon>
        <taxon>Spirochaetia</taxon>
        <taxon>Spirochaetales</taxon>
        <taxon>Treponemataceae</taxon>
        <taxon>Treponema</taxon>
    </lineage>
</organism>
<evidence type="ECO:0000313" key="2">
    <source>
        <dbReference type="EMBL" id="EMB31529.1"/>
    </source>
</evidence>
<dbReference type="RefSeq" id="WP_002685207.1">
    <property type="nucleotide sequence ID" value="NZ_CM001795.1"/>
</dbReference>
<keyword evidence="1" id="KW-0812">Transmembrane</keyword>
<dbReference type="AlphaFoldDB" id="A0A0E2EFB5"/>
<name>A0A0E2EFB5_TREDN</name>
<keyword evidence="1" id="KW-0472">Membrane</keyword>
<keyword evidence="1" id="KW-1133">Transmembrane helix</keyword>
<dbReference type="EMBL" id="AGDV01000020">
    <property type="protein sequence ID" value="EMB31529.1"/>
    <property type="molecule type" value="Genomic_DNA"/>
</dbReference>
<sequence length="299" mass="33546">MTDNVEKILNRFFFKNVNGIWTGNIGNNKFLIRQDKSTNQELVLKTSCAVSGAKGDLFAFLDEQKKMGKIKTFNMDEDLLSLTYTCNNNDSEFEFFLKDLSDILTKLESHDVCFSCNKIRETNAYKIKNVPTFLCSECVENFKTKMEKVNNEPNNYLTGALCCIIGALVGSLAWILIGYFGFYASIAGYFIAYSAFYGYNFGKGKATKTGAIINIIAIVFALLFAEYIGLFLAVKKEVSLDFVSFVKFSPVFFADPVFIKSILPSLGLGFLFAGLGSYRIIKDMFTKANELSDISIERI</sequence>
<evidence type="ECO:0000256" key="1">
    <source>
        <dbReference type="SAM" id="Phobius"/>
    </source>
</evidence>
<dbReference type="HOGENOM" id="CLU_930456_0_0_12"/>
<reference evidence="2" key="1">
    <citation type="submission" date="2012-01" db="EMBL/GenBank/DDBJ databases">
        <title>The Genome Sequence of Treponema denticola H-22.</title>
        <authorList>
            <consortium name="The Broad Institute Genome Sequencing Platform"/>
            <person name="Earl A."/>
            <person name="Ward D."/>
            <person name="Feldgarden M."/>
            <person name="Gevers D."/>
            <person name="Blanton J.M."/>
            <person name="Fenno C.J."/>
            <person name="Baranova O.V."/>
            <person name="Mathney J."/>
            <person name="Dewhirst F.E."/>
            <person name="Izard J."/>
            <person name="Young S.K."/>
            <person name="Zeng Q."/>
            <person name="Gargeya S."/>
            <person name="Fitzgerald M."/>
            <person name="Haas B."/>
            <person name="Abouelleil A."/>
            <person name="Alvarado L."/>
            <person name="Arachchi H.M."/>
            <person name="Berlin A."/>
            <person name="Chapman S.B."/>
            <person name="Gearin G."/>
            <person name="Goldberg J."/>
            <person name="Griggs A."/>
            <person name="Gujja S."/>
            <person name="Hansen M."/>
            <person name="Heiman D."/>
            <person name="Howarth C."/>
            <person name="Larimer J."/>
            <person name="Lui A."/>
            <person name="MacDonald P.J.P."/>
            <person name="McCowen C."/>
            <person name="Montmayeur A."/>
            <person name="Murphy C."/>
            <person name="Neiman D."/>
            <person name="Pearson M."/>
            <person name="Priest M."/>
            <person name="Roberts A."/>
            <person name="Saif S."/>
            <person name="Shea T."/>
            <person name="Sisk P."/>
            <person name="Stolte C."/>
            <person name="Sykes S."/>
            <person name="Wortman J."/>
            <person name="Nusbaum C."/>
            <person name="Birren B."/>
        </authorList>
    </citation>
    <scope>NUCLEOTIDE SEQUENCE [LARGE SCALE GENOMIC DNA]</scope>
    <source>
        <strain evidence="2">H-22</strain>
    </source>
</reference>
<feature type="transmembrane region" description="Helical" evidence="1">
    <location>
        <begin position="182"/>
        <end position="199"/>
    </location>
</feature>
<dbReference type="PATRIC" id="fig|999432.5.peg.1981"/>
<proteinExistence type="predicted"/>
<gene>
    <name evidence="2" type="ORF">HMPREF9726_01909</name>
</gene>
<dbReference type="Proteomes" id="UP000011705">
    <property type="component" value="Chromosome"/>
</dbReference>